<sequence>MDLQDESALETMAMLAPTSATVGPPVASSSATVRPPVASSPTPQRTLLTKGFPKEIAQNVVEDKFLCEYCHLIVRHPMQSRCGHRYCSSCRDELLS</sequence>
<dbReference type="Gene3D" id="3.30.40.10">
    <property type="entry name" value="Zinc/RING finger domain, C3HC4 (zinc finger)"/>
    <property type="match status" value="1"/>
</dbReference>
<dbReference type="AlphaFoldDB" id="A0A0B7ABF6"/>
<accession>A0A0B7ABF6</accession>
<organism evidence="4">
    <name type="scientific">Arion vulgaris</name>
    <dbReference type="NCBI Taxonomy" id="1028688"/>
    <lineage>
        <taxon>Eukaryota</taxon>
        <taxon>Metazoa</taxon>
        <taxon>Spiralia</taxon>
        <taxon>Lophotrochozoa</taxon>
        <taxon>Mollusca</taxon>
        <taxon>Gastropoda</taxon>
        <taxon>Heterobranchia</taxon>
        <taxon>Euthyneura</taxon>
        <taxon>Panpulmonata</taxon>
        <taxon>Eupulmonata</taxon>
        <taxon>Stylommatophora</taxon>
        <taxon>Helicina</taxon>
        <taxon>Arionoidea</taxon>
        <taxon>Arionidae</taxon>
        <taxon>Arion</taxon>
    </lineage>
</organism>
<reference evidence="4" key="1">
    <citation type="submission" date="2014-12" db="EMBL/GenBank/DDBJ databases">
        <title>Insight into the proteome of Arion vulgaris.</title>
        <authorList>
            <person name="Aradska J."/>
            <person name="Bulat T."/>
            <person name="Smidak R."/>
            <person name="Sarate P."/>
            <person name="Gangsoo J."/>
            <person name="Sialana F."/>
            <person name="Bilban M."/>
            <person name="Lubec G."/>
        </authorList>
    </citation>
    <scope>NUCLEOTIDE SEQUENCE</scope>
    <source>
        <tissue evidence="4">Skin</tissue>
    </source>
</reference>
<evidence type="ECO:0000313" key="4">
    <source>
        <dbReference type="EMBL" id="CEK78088.1"/>
    </source>
</evidence>
<feature type="non-terminal residue" evidence="4">
    <location>
        <position position="96"/>
    </location>
</feature>
<evidence type="ECO:0000313" key="3">
    <source>
        <dbReference type="EMBL" id="CEK78087.1"/>
    </source>
</evidence>
<dbReference type="InterPro" id="IPR013083">
    <property type="entry name" value="Znf_RING/FYVE/PHD"/>
</dbReference>
<evidence type="ECO:0000259" key="2">
    <source>
        <dbReference type="Pfam" id="PF21363"/>
    </source>
</evidence>
<gene>
    <name evidence="4" type="primary">ORF108227</name>
    <name evidence="3" type="synonym">ORF108226</name>
</gene>
<dbReference type="EMBL" id="HACG01031222">
    <property type="protein sequence ID" value="CEK78087.1"/>
    <property type="molecule type" value="Transcribed_RNA"/>
</dbReference>
<feature type="region of interest" description="Disordered" evidence="1">
    <location>
        <begin position="19"/>
        <end position="46"/>
    </location>
</feature>
<dbReference type="InterPro" id="IPR049440">
    <property type="entry name" value="TRAF3/5_RING"/>
</dbReference>
<proteinExistence type="predicted"/>
<protein>
    <recommendedName>
        <fullName evidence="2">TNF receptor-associated factor 3/5 RING domain-containing protein</fullName>
    </recommendedName>
</protein>
<name>A0A0B7ABF6_9EUPU</name>
<feature type="domain" description="TNF receptor-associated factor 3/5 RING" evidence="2">
    <location>
        <begin position="67"/>
        <end position="96"/>
    </location>
</feature>
<dbReference type="SUPFAM" id="SSF57850">
    <property type="entry name" value="RING/U-box"/>
    <property type="match status" value="1"/>
</dbReference>
<dbReference type="Pfam" id="PF21363">
    <property type="entry name" value="TRAF3_RING"/>
    <property type="match status" value="1"/>
</dbReference>
<dbReference type="EMBL" id="HACG01031223">
    <property type="protein sequence ID" value="CEK78088.1"/>
    <property type="molecule type" value="Transcribed_RNA"/>
</dbReference>
<evidence type="ECO:0000256" key="1">
    <source>
        <dbReference type="SAM" id="MobiDB-lite"/>
    </source>
</evidence>